<dbReference type="GO" id="GO:0006979">
    <property type="term" value="P:response to oxidative stress"/>
    <property type="evidence" value="ECO:0007669"/>
    <property type="project" value="TreeGrafter"/>
</dbReference>
<dbReference type="AlphaFoldDB" id="A0A9N9EAA1"/>
<dbReference type="Proteomes" id="UP000789342">
    <property type="component" value="Unassembled WGS sequence"/>
</dbReference>
<dbReference type="Pfam" id="PF05071">
    <property type="entry name" value="NDUFA12"/>
    <property type="match status" value="1"/>
</dbReference>
<proteinExistence type="inferred from homology"/>
<name>A0A9N9EAA1_9GLOM</name>
<comment type="function">
    <text evidence="2">Accessory subunit of the mitochondrial membrane respiratory chain NADH dehydrogenase (Complex I), that is believed not to be involved in catalysis. Complex I functions in the transfer of electrons from NADH to the respiratory chain. The immediate electron acceptor for the enzyme is believed to be ubiquinone.</text>
</comment>
<dbReference type="PANTHER" id="PTHR12910:SF2">
    <property type="entry name" value="NADH DEHYDROGENASE [UBIQUINONE] 1 ALPHA SUBCOMPLEX SUBUNIT 12"/>
    <property type="match status" value="1"/>
</dbReference>
<comment type="subcellular location">
    <subcellularLocation>
        <location evidence="2">Mitochondrion inner membrane</location>
        <topology evidence="2">Peripheral membrane protein</topology>
        <orientation evidence="2">Matrix side</orientation>
    </subcellularLocation>
</comment>
<accession>A0A9N9EAA1</accession>
<reference evidence="3" key="1">
    <citation type="submission" date="2021-06" db="EMBL/GenBank/DDBJ databases">
        <authorList>
            <person name="Kallberg Y."/>
            <person name="Tangrot J."/>
            <person name="Rosling A."/>
        </authorList>
    </citation>
    <scope>NUCLEOTIDE SEQUENCE</scope>
    <source>
        <strain evidence="3">CL551</strain>
    </source>
</reference>
<organism evidence="3 4">
    <name type="scientific">Acaulospora morrowiae</name>
    <dbReference type="NCBI Taxonomy" id="94023"/>
    <lineage>
        <taxon>Eukaryota</taxon>
        <taxon>Fungi</taxon>
        <taxon>Fungi incertae sedis</taxon>
        <taxon>Mucoromycota</taxon>
        <taxon>Glomeromycotina</taxon>
        <taxon>Glomeromycetes</taxon>
        <taxon>Diversisporales</taxon>
        <taxon>Acaulosporaceae</taxon>
        <taxon>Acaulospora</taxon>
    </lineage>
</organism>
<feature type="non-terminal residue" evidence="3">
    <location>
        <position position="127"/>
    </location>
</feature>
<keyword evidence="2" id="KW-0496">Mitochondrion</keyword>
<evidence type="ECO:0000256" key="2">
    <source>
        <dbReference type="RuleBase" id="RU363103"/>
    </source>
</evidence>
<dbReference type="PANTHER" id="PTHR12910">
    <property type="entry name" value="NADH-UBIQUINONE OXIDOREDUCTASE SUBUNIT B17.2"/>
    <property type="match status" value="1"/>
</dbReference>
<dbReference type="EMBL" id="CAJVPV010012474">
    <property type="protein sequence ID" value="CAG8670327.1"/>
    <property type="molecule type" value="Genomic_DNA"/>
</dbReference>
<keyword evidence="2" id="KW-0472">Membrane</keyword>
<dbReference type="GO" id="GO:0005743">
    <property type="term" value="C:mitochondrial inner membrane"/>
    <property type="evidence" value="ECO:0007669"/>
    <property type="project" value="UniProtKB-SubCell"/>
</dbReference>
<gene>
    <name evidence="3" type="ORF">AMORRO_LOCUS10794</name>
</gene>
<dbReference type="OrthoDB" id="274641at2759"/>
<comment type="similarity">
    <text evidence="1 2">Belongs to the complex I NDUFA12 subunit family.</text>
</comment>
<keyword evidence="2" id="KW-0679">Respiratory chain</keyword>
<dbReference type="GO" id="GO:0045271">
    <property type="term" value="C:respiratory chain complex I"/>
    <property type="evidence" value="ECO:0007669"/>
    <property type="project" value="InterPro"/>
</dbReference>
<protein>
    <recommendedName>
        <fullName evidence="2">NADH dehydrogenase [ubiquinone] 1 alpha subcomplex subunit</fullName>
    </recommendedName>
</protein>
<keyword evidence="2" id="KW-0999">Mitochondrion inner membrane</keyword>
<keyword evidence="2" id="KW-0813">Transport</keyword>
<comment type="caution">
    <text evidence="3">The sequence shown here is derived from an EMBL/GenBank/DDBJ whole genome shotgun (WGS) entry which is preliminary data.</text>
</comment>
<keyword evidence="2" id="KW-0249">Electron transport</keyword>
<sequence length="127" mass="14648">MTSLIRSVRNFFKVGPKEAYTQMLYIGDIKAGTLVGVDKFGNKYYENNEEIYGRERWVDYAQHYGDASQIPADWHGWIHKITDTPPTVDSTPKLKFLAEHKENFTGTRKAYKPYSTTVPKVAAWEPK</sequence>
<keyword evidence="4" id="KW-1185">Reference proteome</keyword>
<evidence type="ECO:0000313" key="3">
    <source>
        <dbReference type="EMBL" id="CAG8670327.1"/>
    </source>
</evidence>
<dbReference type="InterPro" id="IPR007763">
    <property type="entry name" value="NDUFA12"/>
</dbReference>
<evidence type="ECO:0000313" key="4">
    <source>
        <dbReference type="Proteomes" id="UP000789342"/>
    </source>
</evidence>
<evidence type="ECO:0000256" key="1">
    <source>
        <dbReference type="ARBA" id="ARBA00007355"/>
    </source>
</evidence>